<feature type="region of interest" description="Disordered" evidence="1">
    <location>
        <begin position="647"/>
        <end position="678"/>
    </location>
</feature>
<dbReference type="InterPro" id="IPR052584">
    <property type="entry name" value="U2_snRNP_Complex_Component"/>
</dbReference>
<feature type="compositionally biased region" description="Acidic residues" evidence="1">
    <location>
        <begin position="135"/>
        <end position="152"/>
    </location>
</feature>
<dbReference type="Proteomes" id="UP000076858">
    <property type="component" value="Unassembled WGS sequence"/>
</dbReference>
<accession>A0A0P4ZXH2</accession>
<dbReference type="Pfam" id="PF04037">
    <property type="entry name" value="DUF382"/>
    <property type="match status" value="1"/>
</dbReference>
<protein>
    <submittedName>
        <fullName evidence="3 4">Splicing factor 3B subunit</fullName>
    </submittedName>
</protein>
<evidence type="ECO:0000313" key="3">
    <source>
        <dbReference type="EMBL" id="JAJ16132.1"/>
    </source>
</evidence>
<feature type="compositionally biased region" description="Basic and acidic residues" evidence="1">
    <location>
        <begin position="93"/>
        <end position="103"/>
    </location>
</feature>
<gene>
    <name evidence="4" type="ORF">APZ42_027607</name>
</gene>
<dbReference type="GO" id="GO:0005689">
    <property type="term" value="C:U12-type spliceosomal complex"/>
    <property type="evidence" value="ECO:0007669"/>
    <property type="project" value="TreeGrafter"/>
</dbReference>
<dbReference type="EMBL" id="LRGB01002226">
    <property type="protein sequence ID" value="KZS08411.1"/>
    <property type="molecule type" value="Genomic_DNA"/>
</dbReference>
<feature type="region of interest" description="Disordered" evidence="1">
    <location>
        <begin position="598"/>
        <end position="617"/>
    </location>
</feature>
<sequence>MDHHMPPGYGQENYMYGDPSMSYQGNPVGMYGSGVRPMSPPPGDEDISAHEHLPSALEEVLAYKEYRVRETGHSGEVDNIITEVPAESIVEIDRNIDEKKDDLGGEDNVEEKTKTQRNQKKKKKKKRTKRHQQKEEEENEQNDDVDEYPQVDIEYVQEEITYDEKNPFYRQFAKIFEAFKIIDEKTAKKAEEEEAKKRELQRNLELKKVPKFAEEEDLEEKKENADDDKPKVSKRKLKQLTRLSVADLKQCVARPDVVEMHDVTARDPKLLVLLKATRNSVPVPRHWCAKRKYLQGKRGIEKPPFNLPDFIKKTGIMEMRAALQEKEESKTLKAKMRERVRPKMGRVDIDYQKLHDAFFKWQTKPKMTIMGDLYYEGKEFETRMKDKKPGELSDELRTALGMPVGPSSNKIPPPWLIAMQRYGPPPSYPNLKIPGLNAPIPDGSSFGYHAGGWGKPPVDEFGRPLYGDVFGLTGSGGDTILLDEEVDRTLWGELESEEEEEEVEESEEEEGEDEEGAIDQSGLVTPAEGLATPSGFSSVPAGLETPDMIELRKKKIEAEMESTETPQLYTVLPEKRTDRIGQAMMGSTHVYDIAAATSTQKSSGGVELSLDPSELEGLDSESMAARYEQTLREQQGNLAKEDFSDMVAEHAAKQKSKRKRQQQQTDTKQAKKYKEFKF</sequence>
<evidence type="ECO:0000313" key="5">
    <source>
        <dbReference type="Proteomes" id="UP000076858"/>
    </source>
</evidence>
<reference evidence="3" key="2">
    <citation type="submission" date="2015-10" db="EMBL/GenBank/DDBJ databases">
        <authorList>
            <person name="Gilbert D.G."/>
        </authorList>
    </citation>
    <scope>NUCLEOTIDE SEQUENCE</scope>
</reference>
<dbReference type="SMART" id="SM00581">
    <property type="entry name" value="PSP"/>
    <property type="match status" value="1"/>
</dbReference>
<dbReference type="InterPro" id="IPR007180">
    <property type="entry name" value="DUF382"/>
</dbReference>
<organism evidence="3">
    <name type="scientific">Daphnia magna</name>
    <dbReference type="NCBI Taxonomy" id="35525"/>
    <lineage>
        <taxon>Eukaryota</taxon>
        <taxon>Metazoa</taxon>
        <taxon>Ecdysozoa</taxon>
        <taxon>Arthropoda</taxon>
        <taxon>Crustacea</taxon>
        <taxon>Branchiopoda</taxon>
        <taxon>Diplostraca</taxon>
        <taxon>Cladocera</taxon>
        <taxon>Anomopoda</taxon>
        <taxon>Daphniidae</taxon>
        <taxon>Daphnia</taxon>
    </lineage>
</organism>
<reference evidence="3" key="1">
    <citation type="submission" date="2015-10" db="EMBL/GenBank/DDBJ databases">
        <title>Daphnia magna gene sets from two clonal populations assembled and annotated with EvidentialGene.</title>
        <authorList>
            <person name="Gilbert D."/>
            <person name="Podicheti R."/>
            <person name="Orsini L."/>
            <person name="Colbourne J."/>
            <person name="Pfrender M."/>
        </authorList>
    </citation>
    <scope>NUCLEOTIDE SEQUENCE</scope>
</reference>
<proteinExistence type="predicted"/>
<evidence type="ECO:0000259" key="2">
    <source>
        <dbReference type="SMART" id="SM00581"/>
    </source>
</evidence>
<dbReference type="PANTHER" id="PTHR12785">
    <property type="entry name" value="SPLICING FACTOR 3B"/>
    <property type="match status" value="1"/>
</dbReference>
<dbReference type="AlphaFoldDB" id="A0A0P4ZXH2"/>
<feature type="domain" description="PSP proline-rich" evidence="2">
    <location>
        <begin position="384"/>
        <end position="442"/>
    </location>
</feature>
<keyword evidence="5" id="KW-1185">Reference proteome</keyword>
<feature type="compositionally biased region" description="Basic and acidic residues" evidence="1">
    <location>
        <begin position="668"/>
        <end position="678"/>
    </location>
</feature>
<dbReference type="EMBL" id="GDIP01207270">
    <property type="protein sequence ID" value="JAJ16132.1"/>
    <property type="molecule type" value="Transcribed_RNA"/>
</dbReference>
<dbReference type="InterPro" id="IPR006568">
    <property type="entry name" value="PSP_pro-rich"/>
</dbReference>
<reference evidence="4 5" key="3">
    <citation type="submission" date="2016-03" db="EMBL/GenBank/DDBJ databases">
        <title>EvidentialGene: Evidence-directed Construction of Genes on Genomes.</title>
        <authorList>
            <person name="Gilbert D.G."/>
            <person name="Choi J.-H."/>
            <person name="Mockaitis K."/>
            <person name="Colbourne J."/>
            <person name="Pfrender M."/>
        </authorList>
    </citation>
    <scope>NUCLEOTIDE SEQUENCE [LARGE SCALE GENOMIC DNA]</scope>
    <source>
        <strain evidence="4 5">Xinb3</strain>
        <tissue evidence="4">Complete organism</tissue>
    </source>
</reference>
<name>A0A0P4ZXH2_9CRUS</name>
<dbReference type="OrthoDB" id="10260794at2759"/>
<feature type="compositionally biased region" description="Basic residues" evidence="1">
    <location>
        <begin position="115"/>
        <end position="132"/>
    </location>
</feature>
<dbReference type="Pfam" id="PF04046">
    <property type="entry name" value="PSP"/>
    <property type="match status" value="1"/>
</dbReference>
<feature type="region of interest" description="Disordered" evidence="1">
    <location>
        <begin position="93"/>
        <end position="152"/>
    </location>
</feature>
<feature type="compositionally biased region" description="Acidic residues" evidence="1">
    <location>
        <begin position="494"/>
        <end position="517"/>
    </location>
</feature>
<evidence type="ECO:0000313" key="4">
    <source>
        <dbReference type="EMBL" id="KZS08411.1"/>
    </source>
</evidence>
<dbReference type="PANTHER" id="PTHR12785:SF6">
    <property type="entry name" value="SPLICING FACTOR 3B SUBUNIT 2"/>
    <property type="match status" value="1"/>
</dbReference>
<evidence type="ECO:0000256" key="1">
    <source>
        <dbReference type="SAM" id="MobiDB-lite"/>
    </source>
</evidence>
<feature type="region of interest" description="Disordered" evidence="1">
    <location>
        <begin position="493"/>
        <end position="544"/>
    </location>
</feature>
<dbReference type="STRING" id="35525.A0A0P4ZXH2"/>